<gene>
    <name evidence="2" type="ORF">ABB37_08587</name>
</gene>
<dbReference type="EMBL" id="LGTL01000025">
    <property type="protein sequence ID" value="KPA75286.1"/>
    <property type="molecule type" value="Genomic_DNA"/>
</dbReference>
<protein>
    <recommendedName>
        <fullName evidence="4">Transmembrane protein</fullName>
    </recommendedName>
</protein>
<organism evidence="2 3">
    <name type="scientific">Leptomonas pyrrhocoris</name>
    <name type="common">Firebug parasite</name>
    <dbReference type="NCBI Taxonomy" id="157538"/>
    <lineage>
        <taxon>Eukaryota</taxon>
        <taxon>Discoba</taxon>
        <taxon>Euglenozoa</taxon>
        <taxon>Kinetoplastea</taxon>
        <taxon>Metakinetoplastina</taxon>
        <taxon>Trypanosomatida</taxon>
        <taxon>Trypanosomatidae</taxon>
        <taxon>Leishmaniinae</taxon>
        <taxon>Leptomonas</taxon>
    </lineage>
</organism>
<dbReference type="RefSeq" id="XP_015653725.1">
    <property type="nucleotide sequence ID" value="XM_015807643.1"/>
</dbReference>
<sequence>MDAYLRSFFVFLFLFLLLLLLFFGKGKCSMVEDRYLLLSIVVVMDDECVVVVLQRYCHFVSVKKPASASYAAIWVFVFLLSRGILSLIVRFSFNMWDSFSVLLVFPCLSAFLLAVVMLTDESIQAKYIV</sequence>
<proteinExistence type="predicted"/>
<keyword evidence="1" id="KW-0812">Transmembrane</keyword>
<evidence type="ECO:0008006" key="4">
    <source>
        <dbReference type="Google" id="ProtNLM"/>
    </source>
</evidence>
<keyword evidence="1" id="KW-1133">Transmembrane helix</keyword>
<accession>A0A0M9FT20</accession>
<feature type="transmembrane region" description="Helical" evidence="1">
    <location>
        <begin position="99"/>
        <end position="118"/>
    </location>
</feature>
<reference evidence="2 3" key="1">
    <citation type="submission" date="2015-07" db="EMBL/GenBank/DDBJ databases">
        <title>High-quality genome of monoxenous trypanosomatid Leptomonas pyrrhocoris.</title>
        <authorList>
            <person name="Flegontov P."/>
            <person name="Butenko A."/>
            <person name="Firsov S."/>
            <person name="Vlcek C."/>
            <person name="Logacheva M.D."/>
            <person name="Field M."/>
            <person name="Filatov D."/>
            <person name="Flegontova O."/>
            <person name="Gerasimov E."/>
            <person name="Jackson A.P."/>
            <person name="Kelly S."/>
            <person name="Opperdoes F."/>
            <person name="O'Reilly A."/>
            <person name="Votypka J."/>
            <person name="Yurchenko V."/>
            <person name="Lukes J."/>
        </authorList>
    </citation>
    <scope>NUCLEOTIDE SEQUENCE [LARGE SCALE GENOMIC DNA]</scope>
    <source>
        <strain evidence="2">H10</strain>
    </source>
</reference>
<feature type="transmembrane region" description="Helical" evidence="1">
    <location>
        <begin position="68"/>
        <end position="93"/>
    </location>
</feature>
<keyword evidence="3" id="KW-1185">Reference proteome</keyword>
<dbReference type="VEuPathDB" id="TriTrypDB:LpyrH10_25_0850"/>
<evidence type="ECO:0000256" key="1">
    <source>
        <dbReference type="SAM" id="Phobius"/>
    </source>
</evidence>
<name>A0A0M9FT20_LEPPY</name>
<keyword evidence="1" id="KW-0472">Membrane</keyword>
<dbReference type="Proteomes" id="UP000037923">
    <property type="component" value="Unassembled WGS sequence"/>
</dbReference>
<evidence type="ECO:0000313" key="3">
    <source>
        <dbReference type="Proteomes" id="UP000037923"/>
    </source>
</evidence>
<comment type="caution">
    <text evidence="2">The sequence shown here is derived from an EMBL/GenBank/DDBJ whole genome shotgun (WGS) entry which is preliminary data.</text>
</comment>
<evidence type="ECO:0000313" key="2">
    <source>
        <dbReference type="EMBL" id="KPA75286.1"/>
    </source>
</evidence>
<dbReference type="GeneID" id="26908871"/>
<dbReference type="AlphaFoldDB" id="A0A0M9FT20"/>